<dbReference type="NCBIfam" id="TIGR00813">
    <property type="entry name" value="sss"/>
    <property type="match status" value="1"/>
</dbReference>
<feature type="transmembrane region" description="Helical" evidence="9">
    <location>
        <begin position="318"/>
        <end position="339"/>
    </location>
</feature>
<proteinExistence type="inferred from homology"/>
<dbReference type="InterPro" id="IPR038377">
    <property type="entry name" value="Na/Glc_symporter_sf"/>
</dbReference>
<keyword evidence="4" id="KW-0769">Symport</keyword>
<feature type="transmembrane region" description="Helical" evidence="9">
    <location>
        <begin position="273"/>
        <end position="298"/>
    </location>
</feature>
<evidence type="ECO:0000256" key="9">
    <source>
        <dbReference type="SAM" id="Phobius"/>
    </source>
</evidence>
<feature type="transmembrane region" description="Helical" evidence="9">
    <location>
        <begin position="160"/>
        <end position="184"/>
    </location>
</feature>
<keyword evidence="7" id="KW-0915">Sodium</keyword>
<evidence type="ECO:0000256" key="5">
    <source>
        <dbReference type="ARBA" id="ARBA00022989"/>
    </source>
</evidence>
<dbReference type="PANTHER" id="PTHR11819:SF195">
    <property type="entry name" value="SODIUM_GLUCOSE COTRANSPORTER 4"/>
    <property type="match status" value="1"/>
</dbReference>
<feature type="transmembrane region" description="Helical" evidence="9">
    <location>
        <begin position="512"/>
        <end position="530"/>
    </location>
</feature>
<feature type="transmembrane region" description="Helical" evidence="9">
    <location>
        <begin position="233"/>
        <end position="252"/>
    </location>
</feature>
<accession>A0A450S0A6</accession>
<name>A0A450S0A6_9GAMM</name>
<evidence type="ECO:0000256" key="7">
    <source>
        <dbReference type="ARBA" id="ARBA00023201"/>
    </source>
</evidence>
<feature type="transmembrane region" description="Helical" evidence="9">
    <location>
        <begin position="402"/>
        <end position="420"/>
    </location>
</feature>
<evidence type="ECO:0000256" key="2">
    <source>
        <dbReference type="ARBA" id="ARBA00006434"/>
    </source>
</evidence>
<evidence type="ECO:0000256" key="3">
    <source>
        <dbReference type="ARBA" id="ARBA00022692"/>
    </source>
</evidence>
<comment type="subcellular location">
    <subcellularLocation>
        <location evidence="1">Membrane</location>
        <topology evidence="1">Multi-pass membrane protein</topology>
    </subcellularLocation>
</comment>
<feature type="transmembrane region" description="Helical" evidence="9">
    <location>
        <begin position="457"/>
        <end position="477"/>
    </location>
</feature>
<reference evidence="11" key="1">
    <citation type="submission" date="2019-02" db="EMBL/GenBank/DDBJ databases">
        <authorList>
            <person name="Gruber-Vodicka R. H."/>
            <person name="Seah K. B. B."/>
        </authorList>
    </citation>
    <scope>NUCLEOTIDE SEQUENCE</scope>
    <source>
        <strain evidence="10">BECK_DK161</strain>
        <strain evidence="11">BECK_DK47</strain>
    </source>
</reference>
<evidence type="ECO:0000313" key="10">
    <source>
        <dbReference type="EMBL" id="VFJ44701.1"/>
    </source>
</evidence>
<keyword evidence="5 9" id="KW-1133">Transmembrane helix</keyword>
<dbReference type="InterPro" id="IPR018212">
    <property type="entry name" value="Na/solute_symporter_CS"/>
</dbReference>
<evidence type="ECO:0000256" key="4">
    <source>
        <dbReference type="ARBA" id="ARBA00022847"/>
    </source>
</evidence>
<comment type="similarity">
    <text evidence="2 8">Belongs to the sodium:solute symporter (SSF) (TC 2.A.21) family.</text>
</comment>
<dbReference type="PROSITE" id="PS50283">
    <property type="entry name" value="NA_SOLUT_SYMP_3"/>
    <property type="match status" value="1"/>
</dbReference>
<organism evidence="11">
    <name type="scientific">Candidatus Kentrum sp. DK</name>
    <dbReference type="NCBI Taxonomy" id="2126562"/>
    <lineage>
        <taxon>Bacteria</taxon>
        <taxon>Pseudomonadati</taxon>
        <taxon>Pseudomonadota</taxon>
        <taxon>Gammaproteobacteria</taxon>
        <taxon>Candidatus Kentrum</taxon>
    </lineage>
</organism>
<dbReference type="Pfam" id="PF00474">
    <property type="entry name" value="SSF"/>
    <property type="match status" value="1"/>
</dbReference>
<keyword evidence="7" id="KW-0406">Ion transport</keyword>
<keyword evidence="3 9" id="KW-0812">Transmembrane</keyword>
<dbReference type="GO" id="GO:0005412">
    <property type="term" value="F:D-glucose:sodium symporter activity"/>
    <property type="evidence" value="ECO:0007669"/>
    <property type="project" value="TreeGrafter"/>
</dbReference>
<dbReference type="PANTHER" id="PTHR11819">
    <property type="entry name" value="SOLUTE CARRIER FAMILY 5"/>
    <property type="match status" value="1"/>
</dbReference>
<dbReference type="PROSITE" id="PS00457">
    <property type="entry name" value="NA_SOLUT_SYMP_2"/>
    <property type="match status" value="1"/>
</dbReference>
<dbReference type="EMBL" id="CAADEY010000009">
    <property type="protein sequence ID" value="VFJ44701.1"/>
    <property type="molecule type" value="Genomic_DNA"/>
</dbReference>
<feature type="transmembrane region" description="Helical" evidence="9">
    <location>
        <begin position="366"/>
        <end position="390"/>
    </location>
</feature>
<feature type="transmembrane region" description="Helical" evidence="9">
    <location>
        <begin position="124"/>
        <end position="154"/>
    </location>
</feature>
<feature type="transmembrane region" description="Helical" evidence="9">
    <location>
        <begin position="12"/>
        <end position="29"/>
    </location>
</feature>
<dbReference type="AlphaFoldDB" id="A0A450S0A6"/>
<sequence>MAKFQLETVDLIMVAGYILLIVWLGFYFSRRLKTSDDYFLAGRSLTWWLIGFSLLASNMSSSSLIGMAGEAYADGRGISVFNYEWMAAVVLVVSVVFFFPLYLRARVFTMPEFLGRRFDDRSRYYFSAITILGNIFIDTAAALYAGSLVIQIIYPDVPVWVSMLVLAALAGLYTVAGGLAAVVYTDAIQAVLLLTGATLITFLAFREAGSWSAVTTITPPEMLSLIRPMDDPIMPWPGLITGVFLLGFYFWTNNQFMVQRVLGAKDLDHARRGALFAGFLKLPLIVIMVLPGTFARVIYGPTGLERPDMAFPMMMFDLLPAGLRGIILTALIAAIMSSVDSTLHSASTLVTMDFVRKLRPAASEKTLVWSGRLTTGLFMILAAAWAPVIVRFDTLWQYLQSVLAYLSPPIVACFLLGVFWRRANRHGAFAALIVGHLAALAIFILKDYLGVVAFHFLYIPPILLALCVLVIVAVSLASGRPDPERIAPYLWTPGLFRGESASLAGSAWYRNYRWLSVILLAGTAMVVWVFR</sequence>
<keyword evidence="7" id="KW-0739">Sodium transport</keyword>
<protein>
    <submittedName>
        <fullName evidence="11">Solute:Na+ symporter, SSS family</fullName>
    </submittedName>
</protein>
<dbReference type="GO" id="GO:0005886">
    <property type="term" value="C:plasma membrane"/>
    <property type="evidence" value="ECO:0007669"/>
    <property type="project" value="TreeGrafter"/>
</dbReference>
<keyword evidence="6 9" id="KW-0472">Membrane</keyword>
<feature type="transmembrane region" description="Helical" evidence="9">
    <location>
        <begin position="427"/>
        <end position="445"/>
    </location>
</feature>
<gene>
    <name evidence="11" type="ORF">BECKDK2373B_GA0170837_100832</name>
    <name evidence="10" type="ORF">BECKDK2373C_GA0170839_100922</name>
</gene>
<keyword evidence="4" id="KW-0813">Transport</keyword>
<evidence type="ECO:0000256" key="8">
    <source>
        <dbReference type="RuleBase" id="RU362091"/>
    </source>
</evidence>
<dbReference type="CDD" id="cd10329">
    <property type="entry name" value="SLC5sbd_SGLT1-like"/>
    <property type="match status" value="1"/>
</dbReference>
<dbReference type="EMBL" id="CAADEX010000008">
    <property type="protein sequence ID" value="VFJ44875.1"/>
    <property type="molecule type" value="Genomic_DNA"/>
</dbReference>
<evidence type="ECO:0000256" key="6">
    <source>
        <dbReference type="ARBA" id="ARBA00023136"/>
    </source>
</evidence>
<dbReference type="InterPro" id="IPR001734">
    <property type="entry name" value="Na/solute_symporter"/>
</dbReference>
<feature type="transmembrane region" description="Helical" evidence="9">
    <location>
        <begin position="85"/>
        <end position="103"/>
    </location>
</feature>
<feature type="transmembrane region" description="Helical" evidence="9">
    <location>
        <begin position="191"/>
        <end position="213"/>
    </location>
</feature>
<evidence type="ECO:0000313" key="11">
    <source>
        <dbReference type="EMBL" id="VFJ44875.1"/>
    </source>
</evidence>
<feature type="transmembrane region" description="Helical" evidence="9">
    <location>
        <begin position="45"/>
        <end position="65"/>
    </location>
</feature>
<evidence type="ECO:0000256" key="1">
    <source>
        <dbReference type="ARBA" id="ARBA00004141"/>
    </source>
</evidence>
<dbReference type="Gene3D" id="1.20.1730.10">
    <property type="entry name" value="Sodium/glucose cotransporter"/>
    <property type="match status" value="1"/>
</dbReference>